<dbReference type="VEuPathDB" id="FungiDB:C8Q69DRAFT_507917"/>
<dbReference type="EMBL" id="RCNU01000007">
    <property type="protein sequence ID" value="RWQ94551.1"/>
    <property type="molecule type" value="Genomic_DNA"/>
</dbReference>
<dbReference type="InterPro" id="IPR029062">
    <property type="entry name" value="Class_I_gatase-like"/>
</dbReference>
<comment type="caution">
    <text evidence="2">The sequence shown here is derived from an EMBL/GenBank/DDBJ whole genome shotgun (WGS) entry which is preliminary data.</text>
</comment>
<name>A0A443HRV2_BYSSP</name>
<dbReference type="InterPro" id="IPR044992">
    <property type="entry name" value="ChyE-like"/>
</dbReference>
<organism evidence="2 3">
    <name type="scientific">Byssochlamys spectabilis</name>
    <name type="common">Paecilomyces variotii</name>
    <dbReference type="NCBI Taxonomy" id="264951"/>
    <lineage>
        <taxon>Eukaryota</taxon>
        <taxon>Fungi</taxon>
        <taxon>Dikarya</taxon>
        <taxon>Ascomycota</taxon>
        <taxon>Pezizomycotina</taxon>
        <taxon>Eurotiomycetes</taxon>
        <taxon>Eurotiomycetidae</taxon>
        <taxon>Eurotiales</taxon>
        <taxon>Thermoascaceae</taxon>
        <taxon>Paecilomyces</taxon>
    </lineage>
</organism>
<gene>
    <name evidence="2" type="ORF">C8Q69DRAFT_507917</name>
</gene>
<accession>A0A443HRV2</accession>
<dbReference type="CDD" id="cd01741">
    <property type="entry name" value="GATase1_1"/>
    <property type="match status" value="1"/>
</dbReference>
<dbReference type="InterPro" id="IPR017926">
    <property type="entry name" value="GATASE"/>
</dbReference>
<dbReference type="Pfam" id="PF00117">
    <property type="entry name" value="GATase"/>
    <property type="match status" value="1"/>
</dbReference>
<dbReference type="RefSeq" id="XP_028484196.1">
    <property type="nucleotide sequence ID" value="XM_028632931.1"/>
</dbReference>
<dbReference type="STRING" id="264951.A0A443HRV2"/>
<evidence type="ECO:0000313" key="2">
    <source>
        <dbReference type="EMBL" id="RWQ94551.1"/>
    </source>
</evidence>
<reference evidence="2 3" key="1">
    <citation type="journal article" date="2018" name="Front. Microbiol.">
        <title>Genomic and genetic insights into a cosmopolitan fungus, Paecilomyces variotii (Eurotiales).</title>
        <authorList>
            <person name="Urquhart A.S."/>
            <person name="Mondo S.J."/>
            <person name="Makela M.R."/>
            <person name="Hane J.K."/>
            <person name="Wiebenga A."/>
            <person name="He G."/>
            <person name="Mihaltcheva S."/>
            <person name="Pangilinan J."/>
            <person name="Lipzen A."/>
            <person name="Barry K."/>
            <person name="de Vries R.P."/>
            <person name="Grigoriev I.V."/>
            <person name="Idnurm A."/>
        </authorList>
    </citation>
    <scope>NUCLEOTIDE SEQUENCE [LARGE SCALE GENOMIC DNA]</scope>
    <source>
        <strain evidence="2 3">CBS 101075</strain>
    </source>
</reference>
<dbReference type="PANTHER" id="PTHR42695">
    <property type="entry name" value="GLUTAMINE AMIDOTRANSFERASE YLR126C-RELATED"/>
    <property type="match status" value="1"/>
</dbReference>
<dbReference type="GO" id="GO:0005829">
    <property type="term" value="C:cytosol"/>
    <property type="evidence" value="ECO:0007669"/>
    <property type="project" value="TreeGrafter"/>
</dbReference>
<proteinExistence type="predicted"/>
<dbReference type="SUPFAM" id="SSF52317">
    <property type="entry name" value="Class I glutamine amidotransferase-like"/>
    <property type="match status" value="1"/>
</dbReference>
<dbReference type="Gene3D" id="3.40.50.880">
    <property type="match status" value="1"/>
</dbReference>
<keyword evidence="2" id="KW-0315">Glutamine amidotransferase</keyword>
<protein>
    <submittedName>
        <fullName evidence="2">Class I glutamine amidotransferase-like protein</fullName>
    </submittedName>
</protein>
<sequence>MLEDQAASPGTRIAILMNTSSSIPFFRFVRTSFTTTASQAVNDLGGLNPGVLDPTADIHFYDPIVAQSYPDPSYYDLIILSGGTADVRNPEPWVEKMLAYIRHLAESFPEKKMVGICWGHQAICAALGGTVIAMEEPELGIRACQLTEEGKSFFPFAAEKGTYRIHQFHKRQVDIPVPGFISLAENNQVFLSPSKNILTLQGHPEMNGDLASMIMDHAFTYIGSSDHRSLNIVKRSMQEEHDGVKIFRKILEWASGD</sequence>
<dbReference type="AlphaFoldDB" id="A0A443HRV2"/>
<evidence type="ECO:0000313" key="3">
    <source>
        <dbReference type="Proteomes" id="UP000283841"/>
    </source>
</evidence>
<dbReference type="PROSITE" id="PS51273">
    <property type="entry name" value="GATASE_TYPE_1"/>
    <property type="match status" value="1"/>
</dbReference>
<dbReference type="GO" id="GO:0005634">
    <property type="term" value="C:nucleus"/>
    <property type="evidence" value="ECO:0007669"/>
    <property type="project" value="TreeGrafter"/>
</dbReference>
<dbReference type="GeneID" id="39602208"/>
<dbReference type="PANTHER" id="PTHR42695:SF5">
    <property type="entry name" value="GLUTAMINE AMIDOTRANSFERASE YLR126C-RELATED"/>
    <property type="match status" value="1"/>
</dbReference>
<evidence type="ECO:0000259" key="1">
    <source>
        <dbReference type="Pfam" id="PF00117"/>
    </source>
</evidence>
<keyword evidence="3" id="KW-1185">Reference proteome</keyword>
<dbReference type="OrthoDB" id="92161at2759"/>
<feature type="domain" description="Glutamine amidotransferase" evidence="1">
    <location>
        <begin position="73"/>
        <end position="208"/>
    </location>
</feature>
<dbReference type="Proteomes" id="UP000283841">
    <property type="component" value="Unassembled WGS sequence"/>
</dbReference>
<dbReference type="GO" id="GO:0016740">
    <property type="term" value="F:transferase activity"/>
    <property type="evidence" value="ECO:0007669"/>
    <property type="project" value="UniProtKB-KW"/>
</dbReference>
<keyword evidence="2" id="KW-0808">Transferase</keyword>